<sequence>MFGTDTQRALGLKREAEVTARLQIHQRKRSVGSWSRNPKPGHVASPRKRETHYLEAGECPVRQPEGSRFKL</sequence>
<evidence type="ECO:0000256" key="1">
    <source>
        <dbReference type="SAM" id="MobiDB-lite"/>
    </source>
</evidence>
<keyword evidence="3" id="KW-1185">Reference proteome</keyword>
<name>A0AAD7WRT6_9TELE</name>
<organism evidence="2 3">
    <name type="scientific">Aldrovandia affinis</name>
    <dbReference type="NCBI Taxonomy" id="143900"/>
    <lineage>
        <taxon>Eukaryota</taxon>
        <taxon>Metazoa</taxon>
        <taxon>Chordata</taxon>
        <taxon>Craniata</taxon>
        <taxon>Vertebrata</taxon>
        <taxon>Euteleostomi</taxon>
        <taxon>Actinopterygii</taxon>
        <taxon>Neopterygii</taxon>
        <taxon>Teleostei</taxon>
        <taxon>Notacanthiformes</taxon>
        <taxon>Halosauridae</taxon>
        <taxon>Aldrovandia</taxon>
    </lineage>
</organism>
<dbReference type="EMBL" id="JAINUG010000040">
    <property type="protein sequence ID" value="KAJ8407066.1"/>
    <property type="molecule type" value="Genomic_DNA"/>
</dbReference>
<dbReference type="AlphaFoldDB" id="A0AAD7WRT6"/>
<proteinExistence type="predicted"/>
<feature type="region of interest" description="Disordered" evidence="1">
    <location>
        <begin position="23"/>
        <end position="71"/>
    </location>
</feature>
<accession>A0AAD7WRT6</accession>
<evidence type="ECO:0000313" key="3">
    <source>
        <dbReference type="Proteomes" id="UP001221898"/>
    </source>
</evidence>
<gene>
    <name evidence="2" type="ORF">AAFF_G00287420</name>
</gene>
<reference evidence="2" key="1">
    <citation type="journal article" date="2023" name="Science">
        <title>Genome structures resolve the early diversification of teleost fishes.</title>
        <authorList>
            <person name="Parey E."/>
            <person name="Louis A."/>
            <person name="Montfort J."/>
            <person name="Bouchez O."/>
            <person name="Roques C."/>
            <person name="Iampietro C."/>
            <person name="Lluch J."/>
            <person name="Castinel A."/>
            <person name="Donnadieu C."/>
            <person name="Desvignes T."/>
            <person name="Floi Bucao C."/>
            <person name="Jouanno E."/>
            <person name="Wen M."/>
            <person name="Mejri S."/>
            <person name="Dirks R."/>
            <person name="Jansen H."/>
            <person name="Henkel C."/>
            <person name="Chen W.J."/>
            <person name="Zahm M."/>
            <person name="Cabau C."/>
            <person name="Klopp C."/>
            <person name="Thompson A.W."/>
            <person name="Robinson-Rechavi M."/>
            <person name="Braasch I."/>
            <person name="Lecointre G."/>
            <person name="Bobe J."/>
            <person name="Postlethwait J.H."/>
            <person name="Berthelot C."/>
            <person name="Roest Crollius H."/>
            <person name="Guiguen Y."/>
        </authorList>
    </citation>
    <scope>NUCLEOTIDE SEQUENCE</scope>
    <source>
        <strain evidence="2">NC1722</strain>
    </source>
</reference>
<evidence type="ECO:0000313" key="2">
    <source>
        <dbReference type="EMBL" id="KAJ8407066.1"/>
    </source>
</evidence>
<dbReference type="Proteomes" id="UP001221898">
    <property type="component" value="Unassembled WGS sequence"/>
</dbReference>
<comment type="caution">
    <text evidence="2">The sequence shown here is derived from an EMBL/GenBank/DDBJ whole genome shotgun (WGS) entry which is preliminary data.</text>
</comment>
<protein>
    <submittedName>
        <fullName evidence="2">Uncharacterized protein</fullName>
    </submittedName>
</protein>